<evidence type="ECO:0000313" key="1">
    <source>
        <dbReference type="EMBL" id="QCI66149.1"/>
    </source>
</evidence>
<dbReference type="KEGG" id="pstg:E8M01_19200"/>
<evidence type="ECO:0000313" key="2">
    <source>
        <dbReference type="Proteomes" id="UP000298781"/>
    </source>
</evidence>
<reference evidence="1 2" key="1">
    <citation type="submission" date="2019-04" db="EMBL/GenBank/DDBJ databases">
        <title>Phreatobacter aquaticus sp. nov.</title>
        <authorList>
            <person name="Choi A."/>
        </authorList>
    </citation>
    <scope>NUCLEOTIDE SEQUENCE [LARGE SCALE GENOMIC DNA]</scope>
    <source>
        <strain evidence="1 2">KCTC 52518</strain>
    </source>
</reference>
<keyword evidence="2" id="KW-1185">Reference proteome</keyword>
<protein>
    <submittedName>
        <fullName evidence="1">Uncharacterized protein</fullName>
    </submittedName>
</protein>
<proteinExistence type="predicted"/>
<dbReference type="OrthoDB" id="9809513at2"/>
<dbReference type="Proteomes" id="UP000298781">
    <property type="component" value="Chromosome"/>
</dbReference>
<accession>A0A4D7AY06</accession>
<organism evidence="1 2">
    <name type="scientific">Phreatobacter stygius</name>
    <dbReference type="NCBI Taxonomy" id="1940610"/>
    <lineage>
        <taxon>Bacteria</taxon>
        <taxon>Pseudomonadati</taxon>
        <taxon>Pseudomonadota</taxon>
        <taxon>Alphaproteobacteria</taxon>
        <taxon>Hyphomicrobiales</taxon>
        <taxon>Phreatobacteraceae</taxon>
        <taxon>Phreatobacter</taxon>
    </lineage>
</organism>
<dbReference type="AlphaFoldDB" id="A0A4D7AY06"/>
<dbReference type="EMBL" id="CP039690">
    <property type="protein sequence ID" value="QCI66149.1"/>
    <property type="molecule type" value="Genomic_DNA"/>
</dbReference>
<sequence length="88" mass="9466">MTMQFAPAISARAAEAEDQRQAAMSYVSEAFAEARLDGLDVDCIAQAAVFASFVEMVATYGEEAAAVFAERLAERVRAGEFTVDRSAH</sequence>
<name>A0A4D7AY06_9HYPH</name>
<gene>
    <name evidence="1" type="ORF">E8M01_19200</name>
</gene>